<dbReference type="PANTHER" id="PTHR34120:SF3">
    <property type="entry name" value="OS04G0412700 PROTEIN"/>
    <property type="match status" value="1"/>
</dbReference>
<dbReference type="AlphaFoldDB" id="A0A811QX77"/>
<gene>
    <name evidence="2" type="ORF">NCGR_LOCUS44432</name>
</gene>
<feature type="compositionally biased region" description="Basic and acidic residues" evidence="1">
    <location>
        <begin position="215"/>
        <end position="227"/>
    </location>
</feature>
<sequence length="268" mass="27340">MSKVACEMAAALPDAGAVQSCGRGGAGSASPRADDDAGAPAESVLLRVPDGVGLTHLFGAALRRDGSTKGSSNPKEAAEAATRKGAPRAADSRRLPATTTASSSKTAVVIGVLPASKVVAKERRARARARGRVVVASGAWRRPAAGARVFASEAVGPEPVSPKVSCFGAVLSEKSAAVPPAPGTQEEEEGSGCWASLGTALLGLCRDSNDRDGRLCRASEPNSKDTAPEPQRQSVAMMSPPRPVAPGLGDVKRLASRRWPETMARGTV</sequence>
<protein>
    <submittedName>
        <fullName evidence="2">Uncharacterized protein</fullName>
    </submittedName>
</protein>
<accession>A0A811QX77</accession>
<feature type="region of interest" description="Disordered" evidence="1">
    <location>
        <begin position="62"/>
        <end position="101"/>
    </location>
</feature>
<proteinExistence type="predicted"/>
<organism evidence="2 3">
    <name type="scientific">Miscanthus lutarioriparius</name>
    <dbReference type="NCBI Taxonomy" id="422564"/>
    <lineage>
        <taxon>Eukaryota</taxon>
        <taxon>Viridiplantae</taxon>
        <taxon>Streptophyta</taxon>
        <taxon>Embryophyta</taxon>
        <taxon>Tracheophyta</taxon>
        <taxon>Spermatophyta</taxon>
        <taxon>Magnoliopsida</taxon>
        <taxon>Liliopsida</taxon>
        <taxon>Poales</taxon>
        <taxon>Poaceae</taxon>
        <taxon>PACMAD clade</taxon>
        <taxon>Panicoideae</taxon>
        <taxon>Andropogonodae</taxon>
        <taxon>Andropogoneae</taxon>
        <taxon>Saccharinae</taxon>
        <taxon>Miscanthus</taxon>
    </lineage>
</organism>
<name>A0A811QX77_9POAL</name>
<dbReference type="Proteomes" id="UP000604825">
    <property type="component" value="Unassembled WGS sequence"/>
</dbReference>
<comment type="caution">
    <text evidence="2">The sequence shown here is derived from an EMBL/GenBank/DDBJ whole genome shotgun (WGS) entry which is preliminary data.</text>
</comment>
<keyword evidence="3" id="KW-1185">Reference proteome</keyword>
<dbReference type="PANTHER" id="PTHR34120">
    <property type="entry name" value="EXPRESSED PROTEIN"/>
    <property type="match status" value="1"/>
</dbReference>
<feature type="region of interest" description="Disordered" evidence="1">
    <location>
        <begin position="215"/>
        <end position="268"/>
    </location>
</feature>
<evidence type="ECO:0000256" key="1">
    <source>
        <dbReference type="SAM" id="MobiDB-lite"/>
    </source>
</evidence>
<reference evidence="2" key="1">
    <citation type="submission" date="2020-10" db="EMBL/GenBank/DDBJ databases">
        <authorList>
            <person name="Han B."/>
            <person name="Lu T."/>
            <person name="Zhao Q."/>
            <person name="Huang X."/>
            <person name="Zhao Y."/>
        </authorList>
    </citation>
    <scope>NUCLEOTIDE SEQUENCE</scope>
</reference>
<evidence type="ECO:0000313" key="2">
    <source>
        <dbReference type="EMBL" id="CAD6261010.1"/>
    </source>
</evidence>
<dbReference type="EMBL" id="CAJGYO010000011">
    <property type="protein sequence ID" value="CAD6261010.1"/>
    <property type="molecule type" value="Genomic_DNA"/>
</dbReference>
<evidence type="ECO:0000313" key="3">
    <source>
        <dbReference type="Proteomes" id="UP000604825"/>
    </source>
</evidence>
<dbReference type="OrthoDB" id="682960at2759"/>
<feature type="region of interest" description="Disordered" evidence="1">
    <location>
        <begin position="17"/>
        <end position="42"/>
    </location>
</feature>